<dbReference type="EMBL" id="CAXAJV020001290">
    <property type="protein sequence ID" value="CAL7939882.1"/>
    <property type="molecule type" value="Genomic_DNA"/>
</dbReference>
<accession>A0ABP1NFX0</accession>
<dbReference type="PROSITE" id="PS50157">
    <property type="entry name" value="ZINC_FINGER_C2H2_2"/>
    <property type="match status" value="4"/>
</dbReference>
<keyword evidence="8" id="KW-1185">Reference proteome</keyword>
<dbReference type="Proteomes" id="UP001642520">
    <property type="component" value="Unassembled WGS sequence"/>
</dbReference>
<dbReference type="InterPro" id="IPR036236">
    <property type="entry name" value="Znf_C2H2_sf"/>
</dbReference>
<dbReference type="Pfam" id="PF00096">
    <property type="entry name" value="zf-C2H2"/>
    <property type="match status" value="2"/>
</dbReference>
<protein>
    <recommendedName>
        <fullName evidence="6">C2H2-type domain-containing protein</fullName>
    </recommendedName>
</protein>
<evidence type="ECO:0000256" key="5">
    <source>
        <dbReference type="PROSITE-ProRule" id="PRU00042"/>
    </source>
</evidence>
<dbReference type="InterPro" id="IPR050329">
    <property type="entry name" value="GLI_C2H2-zinc-finger"/>
</dbReference>
<evidence type="ECO:0000259" key="6">
    <source>
        <dbReference type="PROSITE" id="PS50157"/>
    </source>
</evidence>
<organism evidence="7 8">
    <name type="scientific">Xylocopa violacea</name>
    <name type="common">Violet carpenter bee</name>
    <name type="synonym">Apis violacea</name>
    <dbReference type="NCBI Taxonomy" id="135666"/>
    <lineage>
        <taxon>Eukaryota</taxon>
        <taxon>Metazoa</taxon>
        <taxon>Ecdysozoa</taxon>
        <taxon>Arthropoda</taxon>
        <taxon>Hexapoda</taxon>
        <taxon>Insecta</taxon>
        <taxon>Pterygota</taxon>
        <taxon>Neoptera</taxon>
        <taxon>Endopterygota</taxon>
        <taxon>Hymenoptera</taxon>
        <taxon>Apocrita</taxon>
        <taxon>Aculeata</taxon>
        <taxon>Apoidea</taxon>
        <taxon>Anthophila</taxon>
        <taxon>Apidae</taxon>
        <taxon>Xylocopa</taxon>
        <taxon>Xylocopa</taxon>
    </lineage>
</organism>
<feature type="domain" description="C2H2-type" evidence="6">
    <location>
        <begin position="34"/>
        <end position="61"/>
    </location>
</feature>
<dbReference type="SMART" id="SM00355">
    <property type="entry name" value="ZnF_C2H2"/>
    <property type="match status" value="4"/>
</dbReference>
<gene>
    <name evidence="7" type="ORF">XYLVIOL_LOCUS4187</name>
</gene>
<feature type="domain" description="C2H2-type" evidence="6">
    <location>
        <begin position="243"/>
        <end position="270"/>
    </location>
</feature>
<dbReference type="InterPro" id="IPR013087">
    <property type="entry name" value="Znf_C2H2_type"/>
</dbReference>
<evidence type="ECO:0000256" key="1">
    <source>
        <dbReference type="ARBA" id="ARBA00022723"/>
    </source>
</evidence>
<sequence>MNEFTSIEFKDIKLAPVAIKPRLTRGQLASMQPYMCGECGKGYKWMANLRRHQRLECGKLPKHHCKRADLSNWFVKQENEYEVPQTLFEFVASSYELAEAEERKKVAKSVICEECGKSFSRLDSLRRHKKNYCKVKGDRICCRFCGENLESNAERKQQDDVDVCEISFHGQLPMNYLLCDSSVLNSVETSVLRKSVKSHQQFRCDGCDRVYTRMDSLKRHQTKCAASLEKLQEEVEWLHRQKFYCNQCGKGYKRLDTLRRHQRLVCGDKESTSATPETPTS</sequence>
<dbReference type="PANTHER" id="PTHR19818">
    <property type="entry name" value="ZINC FINGER PROTEIN ZIC AND GLI"/>
    <property type="match status" value="1"/>
</dbReference>
<keyword evidence="4" id="KW-0862">Zinc</keyword>
<dbReference type="PANTHER" id="PTHR19818:SF165">
    <property type="entry name" value="RNA POLYMERASE II TRANSCRIPTION FACTOR, PUTATIVE-RELATED"/>
    <property type="match status" value="1"/>
</dbReference>
<feature type="domain" description="C2H2-type" evidence="6">
    <location>
        <begin position="202"/>
        <end position="231"/>
    </location>
</feature>
<evidence type="ECO:0000256" key="2">
    <source>
        <dbReference type="ARBA" id="ARBA00022737"/>
    </source>
</evidence>
<evidence type="ECO:0000256" key="3">
    <source>
        <dbReference type="ARBA" id="ARBA00022771"/>
    </source>
</evidence>
<dbReference type="Pfam" id="PF13912">
    <property type="entry name" value="zf-C2H2_6"/>
    <property type="match status" value="1"/>
</dbReference>
<comment type="caution">
    <text evidence="7">The sequence shown here is derived from an EMBL/GenBank/DDBJ whole genome shotgun (WGS) entry which is preliminary data.</text>
</comment>
<keyword evidence="1" id="KW-0479">Metal-binding</keyword>
<evidence type="ECO:0000256" key="4">
    <source>
        <dbReference type="ARBA" id="ARBA00022833"/>
    </source>
</evidence>
<evidence type="ECO:0000313" key="7">
    <source>
        <dbReference type="EMBL" id="CAL7939882.1"/>
    </source>
</evidence>
<feature type="domain" description="C2H2-type" evidence="6">
    <location>
        <begin position="110"/>
        <end position="137"/>
    </location>
</feature>
<reference evidence="7 8" key="1">
    <citation type="submission" date="2024-08" db="EMBL/GenBank/DDBJ databases">
        <authorList>
            <person name="Will J Nash"/>
            <person name="Angela Man"/>
            <person name="Seanna McTaggart"/>
            <person name="Kendall Baker"/>
            <person name="Tom Barker"/>
            <person name="Leah Catchpole"/>
            <person name="Alex Durrant"/>
            <person name="Karim Gharbi"/>
            <person name="Naomi Irish"/>
            <person name="Gemy Kaithakottil"/>
            <person name="Debby Ku"/>
            <person name="Aaliyah Providence"/>
            <person name="Felix Shaw"/>
            <person name="David Swarbreck"/>
            <person name="Chris Watkins"/>
            <person name="Ann M. McCartney"/>
            <person name="Giulio Formenti"/>
            <person name="Alice Mouton"/>
            <person name="Noel Vella"/>
            <person name="Bjorn M von Reumont"/>
            <person name="Adriana Vella"/>
            <person name="Wilfried Haerty"/>
        </authorList>
    </citation>
    <scope>NUCLEOTIDE SEQUENCE [LARGE SCALE GENOMIC DNA]</scope>
</reference>
<dbReference type="Gene3D" id="3.30.160.60">
    <property type="entry name" value="Classic Zinc Finger"/>
    <property type="match status" value="3"/>
</dbReference>
<evidence type="ECO:0000313" key="8">
    <source>
        <dbReference type="Proteomes" id="UP001642520"/>
    </source>
</evidence>
<dbReference type="SUPFAM" id="SSF57667">
    <property type="entry name" value="beta-beta-alpha zinc fingers"/>
    <property type="match status" value="3"/>
</dbReference>
<name>A0ABP1NFX0_XYLVO</name>
<keyword evidence="3 5" id="KW-0863">Zinc-finger</keyword>
<keyword evidence="2" id="KW-0677">Repeat</keyword>
<proteinExistence type="predicted"/>